<keyword evidence="8" id="KW-0807">Transducer</keyword>
<keyword evidence="4 9" id="KW-1133">Transmembrane helix</keyword>
<accession>A0A091E712</accession>
<feature type="transmembrane region" description="Helical" evidence="9">
    <location>
        <begin position="20"/>
        <end position="41"/>
    </location>
</feature>
<keyword evidence="6 9" id="KW-0472">Membrane</keyword>
<dbReference type="SUPFAM" id="SSF81321">
    <property type="entry name" value="Family A G protein-coupled receptor-like"/>
    <property type="match status" value="1"/>
</dbReference>
<dbReference type="Gene3D" id="1.20.1070.10">
    <property type="entry name" value="Rhodopsin 7-helix transmembrane proteins"/>
    <property type="match status" value="1"/>
</dbReference>
<organism evidence="10 11">
    <name type="scientific">Fukomys damarensis</name>
    <name type="common">Damaraland mole rat</name>
    <name type="synonym">Cryptomys damarensis</name>
    <dbReference type="NCBI Taxonomy" id="885580"/>
    <lineage>
        <taxon>Eukaryota</taxon>
        <taxon>Metazoa</taxon>
        <taxon>Chordata</taxon>
        <taxon>Craniata</taxon>
        <taxon>Vertebrata</taxon>
        <taxon>Euteleostomi</taxon>
        <taxon>Mammalia</taxon>
        <taxon>Eutheria</taxon>
        <taxon>Euarchontoglires</taxon>
        <taxon>Glires</taxon>
        <taxon>Rodentia</taxon>
        <taxon>Hystricomorpha</taxon>
        <taxon>Bathyergidae</taxon>
        <taxon>Fukomys</taxon>
    </lineage>
</organism>
<dbReference type="PANTHER" id="PTHR11334:SF29">
    <property type="entry name" value="MAS-RELATED G-PROTEIN COUPLED RECEPTOR MEMBER X2"/>
    <property type="match status" value="1"/>
</dbReference>
<keyword evidence="3 9" id="KW-0812">Transmembrane</keyword>
<dbReference type="GO" id="GO:0005886">
    <property type="term" value="C:plasma membrane"/>
    <property type="evidence" value="ECO:0007669"/>
    <property type="project" value="UniProtKB-SubCell"/>
</dbReference>
<evidence type="ECO:0000256" key="5">
    <source>
        <dbReference type="ARBA" id="ARBA00023040"/>
    </source>
</evidence>
<evidence type="ECO:0000313" key="11">
    <source>
        <dbReference type="Proteomes" id="UP000028990"/>
    </source>
</evidence>
<sequence length="189" mass="21584">MKSPRIPTCCMHPGWEDHLHSWGISLLGLGANGLVLSLLLFSIGWHRFSVFLLHLALADFIFLACLVLEFTQQILQYFRDIKFHLPYVEAFLGASYTVGLRLLTFISVSRGRPVFFPIQYRLHSPKIQCSSRVRPPRMLYIILGLTLVSLWTSAFSDVQYFLPRNPIIPYYVELRALLSSVNSSVNPLA</sequence>
<name>A0A091E712_FUKDA</name>
<dbReference type="InterPro" id="IPR026234">
    <property type="entry name" value="MRGPCRFAMILY"/>
</dbReference>
<feature type="transmembrane region" description="Helical" evidence="9">
    <location>
        <begin position="138"/>
        <end position="156"/>
    </location>
</feature>
<gene>
    <name evidence="10" type="ORF">H920_00037</name>
</gene>
<dbReference type="PANTHER" id="PTHR11334">
    <property type="entry name" value="MAS-RELATED G-PROTEIN COUPLED RECEPTOR"/>
    <property type="match status" value="1"/>
</dbReference>
<dbReference type="EMBL" id="KN109043">
    <property type="protein sequence ID" value="KFO38558.1"/>
    <property type="molecule type" value="Genomic_DNA"/>
</dbReference>
<evidence type="ECO:0000256" key="3">
    <source>
        <dbReference type="ARBA" id="ARBA00022692"/>
    </source>
</evidence>
<feature type="transmembrane region" description="Helical" evidence="9">
    <location>
        <begin position="48"/>
        <end position="70"/>
    </location>
</feature>
<evidence type="ECO:0000256" key="9">
    <source>
        <dbReference type="SAM" id="Phobius"/>
    </source>
</evidence>
<evidence type="ECO:0000256" key="2">
    <source>
        <dbReference type="ARBA" id="ARBA00022475"/>
    </source>
</evidence>
<dbReference type="AlphaFoldDB" id="A0A091E712"/>
<keyword evidence="2" id="KW-1003">Cell membrane</keyword>
<protein>
    <submittedName>
        <fullName evidence="10">Mas-related G-protein coupled receptor member H</fullName>
    </submittedName>
</protein>
<evidence type="ECO:0000256" key="4">
    <source>
        <dbReference type="ARBA" id="ARBA00022989"/>
    </source>
</evidence>
<evidence type="ECO:0000313" key="10">
    <source>
        <dbReference type="EMBL" id="KFO38558.1"/>
    </source>
</evidence>
<keyword evidence="5" id="KW-0297">G-protein coupled receptor</keyword>
<keyword evidence="7 10" id="KW-0675">Receptor</keyword>
<evidence type="ECO:0000256" key="1">
    <source>
        <dbReference type="ARBA" id="ARBA00004651"/>
    </source>
</evidence>
<evidence type="ECO:0000256" key="8">
    <source>
        <dbReference type="ARBA" id="ARBA00023224"/>
    </source>
</evidence>
<keyword evidence="11" id="KW-1185">Reference proteome</keyword>
<dbReference type="GO" id="GO:0004930">
    <property type="term" value="F:G protein-coupled receptor activity"/>
    <property type="evidence" value="ECO:0007669"/>
    <property type="project" value="UniProtKB-KW"/>
</dbReference>
<evidence type="ECO:0000256" key="6">
    <source>
        <dbReference type="ARBA" id="ARBA00023136"/>
    </source>
</evidence>
<reference evidence="10 11" key="1">
    <citation type="submission" date="2013-11" db="EMBL/GenBank/DDBJ databases">
        <title>The Damaraland mole rat (Fukomys damarensis) genome and evolution of African mole rats.</title>
        <authorList>
            <person name="Gladyshev V.N."/>
            <person name="Fang X."/>
        </authorList>
    </citation>
    <scope>NUCLEOTIDE SEQUENCE [LARGE SCALE GENOMIC DNA]</scope>
    <source>
        <tissue evidence="10">Liver</tissue>
    </source>
</reference>
<comment type="subcellular location">
    <subcellularLocation>
        <location evidence="1">Cell membrane</location>
        <topology evidence="1">Multi-pass membrane protein</topology>
    </subcellularLocation>
</comment>
<evidence type="ECO:0000256" key="7">
    <source>
        <dbReference type="ARBA" id="ARBA00023170"/>
    </source>
</evidence>
<dbReference type="Proteomes" id="UP000028990">
    <property type="component" value="Unassembled WGS sequence"/>
</dbReference>
<proteinExistence type="predicted"/>